<feature type="chain" id="PRO_5016296366" evidence="8">
    <location>
        <begin position="48"/>
        <end position="883"/>
    </location>
</feature>
<evidence type="ECO:0000256" key="8">
    <source>
        <dbReference type="SAM" id="SignalP"/>
    </source>
</evidence>
<gene>
    <name evidence="10" type="ORF">C8D97_1097</name>
</gene>
<comment type="caution">
    <text evidence="10">The sequence shown here is derived from an EMBL/GenBank/DDBJ whole genome shotgun (WGS) entry which is preliminary data.</text>
</comment>
<evidence type="ECO:0000256" key="7">
    <source>
        <dbReference type="PROSITE-ProRule" id="PRU01379"/>
    </source>
</evidence>
<feature type="domain" description="Peptidase M14" evidence="9">
    <location>
        <begin position="86"/>
        <end position="379"/>
    </location>
</feature>
<name>A0A316FHR2_9GAMM</name>
<organism evidence="10 11">
    <name type="scientific">Pleionea mediterranea</name>
    <dbReference type="NCBI Taxonomy" id="523701"/>
    <lineage>
        <taxon>Bacteria</taxon>
        <taxon>Pseudomonadati</taxon>
        <taxon>Pseudomonadota</taxon>
        <taxon>Gammaproteobacteria</taxon>
        <taxon>Oceanospirillales</taxon>
        <taxon>Pleioneaceae</taxon>
        <taxon>Pleionea</taxon>
    </lineage>
</organism>
<comment type="caution">
    <text evidence="7">Lacks conserved residue(s) required for the propagation of feature annotation.</text>
</comment>
<dbReference type="GO" id="GO:0004181">
    <property type="term" value="F:metallocarboxypeptidase activity"/>
    <property type="evidence" value="ECO:0007669"/>
    <property type="project" value="InterPro"/>
</dbReference>
<keyword evidence="10" id="KW-0121">Carboxypeptidase</keyword>
<dbReference type="SMART" id="SM00631">
    <property type="entry name" value="Zn_pept"/>
    <property type="match status" value="1"/>
</dbReference>
<keyword evidence="6" id="KW-0482">Metalloprotease</keyword>
<reference evidence="10 11" key="1">
    <citation type="submission" date="2018-05" db="EMBL/GenBank/DDBJ databases">
        <title>Genomic Encyclopedia of Type Strains, Phase IV (KMG-IV): sequencing the most valuable type-strain genomes for metagenomic binning, comparative biology and taxonomic classification.</title>
        <authorList>
            <person name="Goeker M."/>
        </authorList>
    </citation>
    <scope>NUCLEOTIDE SEQUENCE [LARGE SCALE GENOMIC DNA]</scope>
    <source>
        <strain evidence="10 11">DSM 25350</strain>
    </source>
</reference>
<keyword evidence="5" id="KW-0862">Zinc</keyword>
<dbReference type="Pfam" id="PF00246">
    <property type="entry name" value="Peptidase_M14"/>
    <property type="match status" value="1"/>
</dbReference>
<evidence type="ECO:0000256" key="6">
    <source>
        <dbReference type="ARBA" id="ARBA00023049"/>
    </source>
</evidence>
<accession>A0A316FHR2</accession>
<dbReference type="InterPro" id="IPR000834">
    <property type="entry name" value="Peptidase_M14"/>
</dbReference>
<dbReference type="EMBL" id="QGGU01000009">
    <property type="protein sequence ID" value="PWK48458.1"/>
    <property type="molecule type" value="Genomic_DNA"/>
</dbReference>
<keyword evidence="3" id="KW-0645">Protease</keyword>
<dbReference type="Gene3D" id="3.40.630.10">
    <property type="entry name" value="Zn peptidases"/>
    <property type="match status" value="1"/>
</dbReference>
<keyword evidence="8" id="KW-0732">Signal</keyword>
<dbReference type="GO" id="GO:0006508">
    <property type="term" value="P:proteolysis"/>
    <property type="evidence" value="ECO:0007669"/>
    <property type="project" value="UniProtKB-KW"/>
</dbReference>
<proteinExistence type="inferred from homology"/>
<evidence type="ECO:0000313" key="10">
    <source>
        <dbReference type="EMBL" id="PWK48458.1"/>
    </source>
</evidence>
<protein>
    <submittedName>
        <fullName evidence="10">Zinc carboxypeptidase</fullName>
    </submittedName>
</protein>
<feature type="signal peptide" evidence="8">
    <location>
        <begin position="1"/>
        <end position="47"/>
    </location>
</feature>
<dbReference type="CDD" id="cd06238">
    <property type="entry name" value="M14-like"/>
    <property type="match status" value="1"/>
</dbReference>
<dbReference type="SUPFAM" id="SSF52317">
    <property type="entry name" value="Class I glutamine amidotransferase-like"/>
    <property type="match status" value="1"/>
</dbReference>
<evidence type="ECO:0000256" key="5">
    <source>
        <dbReference type="ARBA" id="ARBA00022833"/>
    </source>
</evidence>
<sequence length="883" mass="99194">MRNRLEFAINVLQFKKSIMIYNPMIKNISTCLTLIILVLVSASSANATSKPDLNYYFGTQAPFDDTLTFDPDVPTPESVLGYQVGEWHVRPEQIAEYMYALAASSKRVWVEEIGRSWEQRPLLLVSFSSKGNIAKLPAIQQQQVNIKQRSKQAPAVVWMGYSVHGNEASGSNAAVLLAYYLAAAQGQQVQQFLDDTVVLLDPMINPDGLARFASWVNSRKSAQLISDSNDIEHNEVWPQGRTNHYWFDLNRDWLLAQHPESRARLEQFHQWKPLVLTDFHEMGTNSSYFFQPGVPSRQNPITPQKNFDLTAKIAEYHGKALDTIGSSYYSKEGFDDFYYGKGSTYPDVNGSIGILFEQASARGHAQDSVNGVLTFPFAVRNQLTASFSTLKAVHEQKAALQAYQKEFYSSAEELADDHKIKAYVYDAAGDKTKLREFNKLLAQHKIEFHALARDLNVDGKQFKKSNAYIVPTQQPQFRLIRSFFETQTSFKDNTFYDVSSWTLALSFNLNFSGLDSGDFSSRMLGKPGDQEKQQPVFVLDEKTIALTIDWHDFNAATLTTRLMKAGVRLKVATKSSRMKTLSGEQTIAPGSVILPLGIQDIAREELAYLIGDSNKDLSVAVQQITSGLATQGIDLGSPSIKSLIQPKPLLVIGSGVSSYDAGEVWHLLDQRLEIPLVKITQSQLSSIPLHDYTHIILVNGRYGFSDKTNQKIEDWIDQGGQLVVNRTAGRWLAKQSWSPIEKVDDEEIITSDMSYAERDDYLSEKVIGGAIFNTRVDVTHPLGFGLTDENLPVFRRGTDVYRSKQNPFSTISRYTDSPLISGYASKENQEKIAGTPAIVAVRKGRGGVIYYANNMNFRAFWWGTSKLFSNSLYFPYAYYSSYK</sequence>
<dbReference type="OrthoDB" id="9758209at2"/>
<dbReference type="AlphaFoldDB" id="A0A316FHR2"/>
<dbReference type="Proteomes" id="UP000245790">
    <property type="component" value="Unassembled WGS sequence"/>
</dbReference>
<evidence type="ECO:0000256" key="4">
    <source>
        <dbReference type="ARBA" id="ARBA00022801"/>
    </source>
</evidence>
<keyword evidence="11" id="KW-1185">Reference proteome</keyword>
<dbReference type="PROSITE" id="PS52035">
    <property type="entry name" value="PEPTIDASE_M14"/>
    <property type="match status" value="1"/>
</dbReference>
<evidence type="ECO:0000259" key="9">
    <source>
        <dbReference type="PROSITE" id="PS52035"/>
    </source>
</evidence>
<evidence type="ECO:0000256" key="1">
    <source>
        <dbReference type="ARBA" id="ARBA00001947"/>
    </source>
</evidence>
<evidence type="ECO:0000313" key="11">
    <source>
        <dbReference type="Proteomes" id="UP000245790"/>
    </source>
</evidence>
<evidence type="ECO:0000256" key="2">
    <source>
        <dbReference type="ARBA" id="ARBA00005988"/>
    </source>
</evidence>
<dbReference type="PANTHER" id="PTHR11705:SF143">
    <property type="entry name" value="SLL0236 PROTEIN"/>
    <property type="match status" value="1"/>
</dbReference>
<comment type="similarity">
    <text evidence="2 7">Belongs to the peptidase M14 family.</text>
</comment>
<dbReference type="SUPFAM" id="SSF53187">
    <property type="entry name" value="Zn-dependent exopeptidases"/>
    <property type="match status" value="1"/>
</dbReference>
<dbReference type="PANTHER" id="PTHR11705">
    <property type="entry name" value="PROTEASE FAMILY M14 CARBOXYPEPTIDASE A,B"/>
    <property type="match status" value="1"/>
</dbReference>
<comment type="cofactor">
    <cofactor evidence="1">
        <name>Zn(2+)</name>
        <dbReference type="ChEBI" id="CHEBI:29105"/>
    </cofactor>
</comment>
<keyword evidence="4" id="KW-0378">Hydrolase</keyword>
<dbReference type="InterPro" id="IPR029062">
    <property type="entry name" value="Class_I_gatase-like"/>
</dbReference>
<evidence type="ECO:0000256" key="3">
    <source>
        <dbReference type="ARBA" id="ARBA00022670"/>
    </source>
</evidence>
<dbReference type="GO" id="GO:0005615">
    <property type="term" value="C:extracellular space"/>
    <property type="evidence" value="ECO:0007669"/>
    <property type="project" value="TreeGrafter"/>
</dbReference>
<dbReference type="GO" id="GO:0008270">
    <property type="term" value="F:zinc ion binding"/>
    <property type="evidence" value="ECO:0007669"/>
    <property type="project" value="InterPro"/>
</dbReference>